<evidence type="ECO:0000313" key="2">
    <source>
        <dbReference type="Proteomes" id="UP000008718"/>
    </source>
</evidence>
<dbReference type="PANTHER" id="PTHR48098:SF1">
    <property type="entry name" value="DIACYLGLYCEROL ACYLTRANSFERASE_MYCOLYLTRANSFERASE AG85A"/>
    <property type="match status" value="1"/>
</dbReference>
<dbReference type="InterPro" id="IPR050583">
    <property type="entry name" value="Mycobacterial_A85_antigen"/>
</dbReference>
<dbReference type="Proteomes" id="UP000008718">
    <property type="component" value="Chromosome"/>
</dbReference>
<dbReference type="InterPro" id="IPR029058">
    <property type="entry name" value="AB_hydrolase_fold"/>
</dbReference>
<dbReference type="Pfam" id="PF00756">
    <property type="entry name" value="Esterase"/>
    <property type="match status" value="1"/>
</dbReference>
<dbReference type="eggNOG" id="COG0627">
    <property type="taxonomic scope" value="Bacteria"/>
</dbReference>
<name>E4T0S9_PALPW</name>
<dbReference type="OrthoDB" id="9803578at2"/>
<reference evidence="1 2" key="2">
    <citation type="journal article" date="2011" name="Stand. Genomic Sci.">
        <title>Complete genome sequence of Paludibacter propionicigenes type strain (WB4).</title>
        <authorList>
            <person name="Gronow S."/>
            <person name="Munk C."/>
            <person name="Lapidus A."/>
            <person name="Nolan M."/>
            <person name="Lucas S."/>
            <person name="Hammon N."/>
            <person name="Deshpande S."/>
            <person name="Cheng J.F."/>
            <person name="Tapia R."/>
            <person name="Han C."/>
            <person name="Goodwin L."/>
            <person name="Pitluck S."/>
            <person name="Liolios K."/>
            <person name="Ivanova N."/>
            <person name="Mavromatis K."/>
            <person name="Mikhailova N."/>
            <person name="Pati A."/>
            <person name="Chen A."/>
            <person name="Palaniappan K."/>
            <person name="Land M."/>
            <person name="Hauser L."/>
            <person name="Chang Y.J."/>
            <person name="Jeffries C.D."/>
            <person name="Brambilla E."/>
            <person name="Rohde M."/>
            <person name="Goker M."/>
            <person name="Detter J.C."/>
            <person name="Woyke T."/>
            <person name="Bristow J."/>
            <person name="Eisen J.A."/>
            <person name="Markowitz V."/>
            <person name="Hugenholtz P."/>
            <person name="Kyrpides N.C."/>
            <person name="Klenk H.P."/>
        </authorList>
    </citation>
    <scope>NUCLEOTIDE SEQUENCE [LARGE SCALE GENOMIC DNA]</scope>
    <source>
        <strain evidence="2">DSM 17365 / JCM 13257 / WB4</strain>
    </source>
</reference>
<dbReference type="Gene3D" id="3.40.50.1820">
    <property type="entry name" value="alpha/beta hydrolase"/>
    <property type="match status" value="1"/>
</dbReference>
<dbReference type="AlphaFoldDB" id="E4T0S9"/>
<gene>
    <name evidence="1" type="ordered locus">Palpr_0042</name>
</gene>
<sequence>MKSKIQKRAFLLTIVLFSTGLIFASRVDTVRVESKAMHKTIKNIVVVPDGYQSTKTYPSVYLLHGAGGNFKDWVTNAPGIKELSDLYKVIIVCPDGGVTSWYYDSPVDSTYKYETFVTKELLGYVDAHYATIKDKSARAITGLSMGGHGGLYLSLRHQDLFGAGGSMSGGVDIRPFPNNWDIAKRLGTLQSQPENWEKNTIVNMLDLLKNSSLKLIIDCGVNDFFYDVNSNLHKKLLEMKYPHDYTERPGVHNWPYWKNSVKYQFLFFNEFFTRGGISKMK</sequence>
<evidence type="ECO:0000313" key="1">
    <source>
        <dbReference type="EMBL" id="ADQ78204.1"/>
    </source>
</evidence>
<protein>
    <submittedName>
        <fullName evidence="1">Esterase</fullName>
    </submittedName>
</protein>
<dbReference type="KEGG" id="ppn:Palpr_0042"/>
<dbReference type="SUPFAM" id="SSF53474">
    <property type="entry name" value="alpha/beta-Hydrolases"/>
    <property type="match status" value="1"/>
</dbReference>
<dbReference type="PANTHER" id="PTHR48098">
    <property type="entry name" value="ENTEROCHELIN ESTERASE-RELATED"/>
    <property type="match status" value="1"/>
</dbReference>
<reference key="1">
    <citation type="submission" date="2010-11" db="EMBL/GenBank/DDBJ databases">
        <title>The complete genome of Paludibacter propionicigenes DSM 17365.</title>
        <authorList>
            <consortium name="US DOE Joint Genome Institute (JGI-PGF)"/>
            <person name="Lucas S."/>
            <person name="Copeland A."/>
            <person name="Lapidus A."/>
            <person name="Bruce D."/>
            <person name="Goodwin L."/>
            <person name="Pitluck S."/>
            <person name="Kyrpides N."/>
            <person name="Mavromatis K."/>
            <person name="Ivanova N."/>
            <person name="Munk A.C."/>
            <person name="Brettin T."/>
            <person name="Detter J.C."/>
            <person name="Han C."/>
            <person name="Tapia R."/>
            <person name="Land M."/>
            <person name="Hauser L."/>
            <person name="Markowitz V."/>
            <person name="Cheng J.-F."/>
            <person name="Hugenholtz P."/>
            <person name="Woyke T."/>
            <person name="Wu D."/>
            <person name="Gronow S."/>
            <person name="Wellnitz S."/>
            <person name="Brambilla E."/>
            <person name="Klenk H.-P."/>
            <person name="Eisen J.A."/>
        </authorList>
    </citation>
    <scope>NUCLEOTIDE SEQUENCE</scope>
    <source>
        <strain>WB4</strain>
    </source>
</reference>
<dbReference type="InterPro" id="IPR000801">
    <property type="entry name" value="Esterase-like"/>
</dbReference>
<dbReference type="EMBL" id="CP002345">
    <property type="protein sequence ID" value="ADQ78204.1"/>
    <property type="molecule type" value="Genomic_DNA"/>
</dbReference>
<dbReference type="GO" id="GO:0016747">
    <property type="term" value="F:acyltransferase activity, transferring groups other than amino-acyl groups"/>
    <property type="evidence" value="ECO:0007669"/>
    <property type="project" value="TreeGrafter"/>
</dbReference>
<dbReference type="STRING" id="694427.Palpr_0042"/>
<dbReference type="RefSeq" id="WP_013443573.1">
    <property type="nucleotide sequence ID" value="NC_014734.1"/>
</dbReference>
<proteinExistence type="predicted"/>
<accession>E4T0S9</accession>
<keyword evidence="2" id="KW-1185">Reference proteome</keyword>
<organism evidence="1 2">
    <name type="scientific">Paludibacter propionicigenes (strain DSM 17365 / JCM 13257 / WB4)</name>
    <dbReference type="NCBI Taxonomy" id="694427"/>
    <lineage>
        <taxon>Bacteria</taxon>
        <taxon>Pseudomonadati</taxon>
        <taxon>Bacteroidota</taxon>
        <taxon>Bacteroidia</taxon>
        <taxon>Bacteroidales</taxon>
        <taxon>Paludibacteraceae</taxon>
        <taxon>Paludibacter</taxon>
    </lineage>
</organism>
<dbReference type="HOGENOM" id="CLU_037618_3_1_10"/>